<proteinExistence type="predicted"/>
<sequence length="553" mass="61797">MIMRHKHATGVIAWTLCAFLVVAAIDVQGRTCNQSLKTYAECSISNAVYEYCTSITFEACEQLLYHDCTEYNHDGTNCSKRAKFLCRQNPTRACLSAAKSLGLPSELCPENIQLMKLFSGQLPLILTDHPRIPGVDFAAYFSNFYKALGDFEKCQELEDAQYCVVAAGKDFSLTGVLPSTSQVLELGYCLPAECSQSELNDIVQDLNKTVHKWLPSSTVAMILDSPGEKVEVKCGASKADFDWKAATMLSICVLMACLSIAGTFCEEYDLWCASTGGSPSQDAADSACSDQQHEHVLSKVADDEAQDPQRVPLLPPSTHETKRQHSAKTFLLQFALRQNATRLVGPRKGANDFGCLDGLRVLSMGWVILGHILVYAVFRGLTNMEALLPPDGKISEFAFSTIVMGAFYAVDTFFWLSGFLFTKSVLKLMEANQHSQDARTFFTRVYPKIILARWLRLTPIYAFVMAFYDWLQPTFGSGPSWAPCRTAWGDQCDKNWFANLLYFNNYYPTNDFDITNQCMGHSWYLACDMQYSVLAPLLIFAYSKRKTIGWAVQ</sequence>
<dbReference type="PANTHER" id="PTHR11161">
    <property type="entry name" value="O-ACYLTRANSFERASE"/>
    <property type="match status" value="1"/>
</dbReference>
<keyword evidence="2" id="KW-0732">Signal</keyword>
<feature type="transmembrane region" description="Helical" evidence="1">
    <location>
        <begin position="358"/>
        <end position="378"/>
    </location>
</feature>
<organism evidence="4 5">
    <name type="scientific">Cymbomonas tetramitiformis</name>
    <dbReference type="NCBI Taxonomy" id="36881"/>
    <lineage>
        <taxon>Eukaryota</taxon>
        <taxon>Viridiplantae</taxon>
        <taxon>Chlorophyta</taxon>
        <taxon>Pyramimonadophyceae</taxon>
        <taxon>Pyramimonadales</taxon>
        <taxon>Pyramimonadaceae</taxon>
        <taxon>Cymbomonas</taxon>
    </lineage>
</organism>
<keyword evidence="1" id="KW-0812">Transmembrane</keyword>
<gene>
    <name evidence="4" type="ORF">CYMTET_25694</name>
</gene>
<evidence type="ECO:0000313" key="4">
    <source>
        <dbReference type="EMBL" id="KAK3265637.1"/>
    </source>
</evidence>
<reference evidence="4 5" key="1">
    <citation type="journal article" date="2015" name="Genome Biol. Evol.">
        <title>Comparative Genomics of a Bacterivorous Green Alga Reveals Evolutionary Causalities and Consequences of Phago-Mixotrophic Mode of Nutrition.</title>
        <authorList>
            <person name="Burns J.A."/>
            <person name="Paasch A."/>
            <person name="Narechania A."/>
            <person name="Kim E."/>
        </authorList>
    </citation>
    <scope>NUCLEOTIDE SEQUENCE [LARGE SCALE GENOMIC DNA]</scope>
    <source>
        <strain evidence="4 5">PLY_AMNH</strain>
    </source>
</reference>
<dbReference type="InterPro" id="IPR002656">
    <property type="entry name" value="Acyl_transf_3_dom"/>
</dbReference>
<feature type="chain" id="PRO_5042026769" description="Acyltransferase 3 domain-containing protein" evidence="2">
    <location>
        <begin position="25"/>
        <end position="553"/>
    </location>
</feature>
<name>A0AAE0KYS8_9CHLO</name>
<comment type="caution">
    <text evidence="4">The sequence shown here is derived from an EMBL/GenBank/DDBJ whole genome shotgun (WGS) entry which is preliminary data.</text>
</comment>
<evidence type="ECO:0000313" key="5">
    <source>
        <dbReference type="Proteomes" id="UP001190700"/>
    </source>
</evidence>
<dbReference type="EMBL" id="LGRX02013777">
    <property type="protein sequence ID" value="KAK3265637.1"/>
    <property type="molecule type" value="Genomic_DNA"/>
</dbReference>
<dbReference type="Pfam" id="PF01757">
    <property type="entry name" value="Acyl_transf_3"/>
    <property type="match status" value="1"/>
</dbReference>
<protein>
    <recommendedName>
        <fullName evidence="3">Acyltransferase 3 domain-containing protein</fullName>
    </recommendedName>
</protein>
<feature type="transmembrane region" description="Helical" evidence="1">
    <location>
        <begin position="454"/>
        <end position="471"/>
    </location>
</feature>
<evidence type="ECO:0000259" key="3">
    <source>
        <dbReference type="Pfam" id="PF01757"/>
    </source>
</evidence>
<feature type="non-terminal residue" evidence="4">
    <location>
        <position position="553"/>
    </location>
</feature>
<dbReference type="GO" id="GO:0016747">
    <property type="term" value="F:acyltransferase activity, transferring groups other than amino-acyl groups"/>
    <property type="evidence" value="ECO:0007669"/>
    <property type="project" value="InterPro"/>
</dbReference>
<evidence type="ECO:0000256" key="2">
    <source>
        <dbReference type="SAM" id="SignalP"/>
    </source>
</evidence>
<feature type="transmembrane region" description="Helical" evidence="1">
    <location>
        <begin position="523"/>
        <end position="543"/>
    </location>
</feature>
<feature type="transmembrane region" description="Helical" evidence="1">
    <location>
        <begin position="398"/>
        <end position="421"/>
    </location>
</feature>
<feature type="domain" description="Acyltransferase 3" evidence="3">
    <location>
        <begin position="355"/>
        <end position="548"/>
    </location>
</feature>
<keyword evidence="1" id="KW-1133">Transmembrane helix</keyword>
<feature type="signal peptide" evidence="2">
    <location>
        <begin position="1"/>
        <end position="24"/>
    </location>
</feature>
<dbReference type="InterPro" id="IPR052728">
    <property type="entry name" value="O2_lipid_transport_reg"/>
</dbReference>
<keyword evidence="1" id="KW-0472">Membrane</keyword>
<dbReference type="PANTHER" id="PTHR11161:SF0">
    <property type="entry name" value="O-ACYLTRANSFERASE LIKE PROTEIN"/>
    <property type="match status" value="1"/>
</dbReference>
<evidence type="ECO:0000256" key="1">
    <source>
        <dbReference type="SAM" id="Phobius"/>
    </source>
</evidence>
<dbReference type="AlphaFoldDB" id="A0AAE0KYS8"/>
<accession>A0AAE0KYS8</accession>
<dbReference type="Proteomes" id="UP001190700">
    <property type="component" value="Unassembled WGS sequence"/>
</dbReference>
<keyword evidence="5" id="KW-1185">Reference proteome</keyword>